<dbReference type="Proteomes" id="UP001281447">
    <property type="component" value="Unassembled WGS sequence"/>
</dbReference>
<evidence type="ECO:0000256" key="2">
    <source>
        <dbReference type="ARBA" id="ARBA00022475"/>
    </source>
</evidence>
<keyword evidence="4 9" id="KW-0808">Transferase</keyword>
<dbReference type="Pfam" id="PF02518">
    <property type="entry name" value="HATPase_c"/>
    <property type="match status" value="1"/>
</dbReference>
<proteinExistence type="predicted"/>
<protein>
    <submittedName>
        <fullName evidence="9">Sensor histidine kinase</fullName>
        <ecNumber evidence="9">2.7.13.3</ecNumber>
    </submittedName>
</protein>
<evidence type="ECO:0000256" key="6">
    <source>
        <dbReference type="ARBA" id="ARBA00023136"/>
    </source>
</evidence>
<dbReference type="PANTHER" id="PTHR34220">
    <property type="entry name" value="SENSOR HISTIDINE KINASE YPDA"/>
    <property type="match status" value="1"/>
</dbReference>
<dbReference type="InterPro" id="IPR050640">
    <property type="entry name" value="Bact_2-comp_sensor_kinase"/>
</dbReference>
<dbReference type="PROSITE" id="PS50885">
    <property type="entry name" value="HAMP"/>
    <property type="match status" value="1"/>
</dbReference>
<feature type="domain" description="HAMP" evidence="8">
    <location>
        <begin position="12"/>
        <end position="65"/>
    </location>
</feature>
<evidence type="ECO:0000313" key="9">
    <source>
        <dbReference type="EMBL" id="MDY0393984.1"/>
    </source>
</evidence>
<keyword evidence="5 9" id="KW-0418">Kinase</keyword>
<keyword evidence="6" id="KW-0472">Membrane</keyword>
<comment type="caution">
    <text evidence="9">The sequence shown here is derived from an EMBL/GenBank/DDBJ whole genome shotgun (WGS) entry which is preliminary data.</text>
</comment>
<sequence length="301" mass="33919">MLAVFFAFWFSKGITNPLRNLSASAKEVAAGKFDGEPVEITSKDELKLLGDTFNSMRSNIFELVQEIRDQSELDRLVKEMELKQLQNQINPHFLFNTLNTLSKMAYLEDAKTTSNLIDSVATLLRHSLTDIEKHATLRAEAEVVKDYFLIQKTRFAERVTFHLKADESCLDVAVPRLTLQPLVENAFIHGIEGREEGGTIELHIAGNGDRVLVEVTDDGVGMTEERRRQILSLAKEPDNHTGHSTGIGLTNVIRRLQLFLSGRQHRRNHFWGRSGNDHPADAAKAGSRGYKRGDDYANHHC</sequence>
<gene>
    <name evidence="9" type="ORF">RWE15_05245</name>
</gene>
<evidence type="ECO:0000259" key="8">
    <source>
        <dbReference type="PROSITE" id="PS50885"/>
    </source>
</evidence>
<feature type="region of interest" description="Disordered" evidence="7">
    <location>
        <begin position="269"/>
        <end position="301"/>
    </location>
</feature>
<dbReference type="CDD" id="cd06225">
    <property type="entry name" value="HAMP"/>
    <property type="match status" value="1"/>
</dbReference>
<dbReference type="GO" id="GO:0004673">
    <property type="term" value="F:protein histidine kinase activity"/>
    <property type="evidence" value="ECO:0007669"/>
    <property type="project" value="UniProtKB-EC"/>
</dbReference>
<dbReference type="InterPro" id="IPR003594">
    <property type="entry name" value="HATPase_dom"/>
</dbReference>
<dbReference type="SUPFAM" id="SSF55874">
    <property type="entry name" value="ATPase domain of HSP90 chaperone/DNA topoisomerase II/histidine kinase"/>
    <property type="match status" value="1"/>
</dbReference>
<dbReference type="SUPFAM" id="SSF158472">
    <property type="entry name" value="HAMP domain-like"/>
    <property type="match status" value="1"/>
</dbReference>
<dbReference type="EMBL" id="JAWDIP010000003">
    <property type="protein sequence ID" value="MDY0393984.1"/>
    <property type="molecule type" value="Genomic_DNA"/>
</dbReference>
<evidence type="ECO:0000256" key="7">
    <source>
        <dbReference type="SAM" id="MobiDB-lite"/>
    </source>
</evidence>
<comment type="subcellular location">
    <subcellularLocation>
        <location evidence="1">Cell membrane</location>
        <topology evidence="1">Multi-pass membrane protein</topology>
    </subcellularLocation>
</comment>
<keyword evidence="2" id="KW-1003">Cell membrane</keyword>
<feature type="compositionally biased region" description="Basic and acidic residues" evidence="7">
    <location>
        <begin position="291"/>
        <end position="301"/>
    </location>
</feature>
<dbReference type="InterPro" id="IPR036890">
    <property type="entry name" value="HATPase_C_sf"/>
</dbReference>
<evidence type="ECO:0000256" key="3">
    <source>
        <dbReference type="ARBA" id="ARBA00022553"/>
    </source>
</evidence>
<dbReference type="Pfam" id="PF06580">
    <property type="entry name" value="His_kinase"/>
    <property type="match status" value="1"/>
</dbReference>
<evidence type="ECO:0000256" key="1">
    <source>
        <dbReference type="ARBA" id="ARBA00004651"/>
    </source>
</evidence>
<keyword evidence="10" id="KW-1185">Reference proteome</keyword>
<dbReference type="Gene3D" id="6.10.340.10">
    <property type="match status" value="1"/>
</dbReference>
<accession>A0ABU5C605</accession>
<dbReference type="Pfam" id="PF00672">
    <property type="entry name" value="HAMP"/>
    <property type="match status" value="1"/>
</dbReference>
<dbReference type="SMART" id="SM00304">
    <property type="entry name" value="HAMP"/>
    <property type="match status" value="1"/>
</dbReference>
<evidence type="ECO:0000313" key="10">
    <source>
        <dbReference type="Proteomes" id="UP001281447"/>
    </source>
</evidence>
<organism evidence="9 10">
    <name type="scientific">Tigheibacillus halophilus</name>
    <dbReference type="NCBI Taxonomy" id="361280"/>
    <lineage>
        <taxon>Bacteria</taxon>
        <taxon>Bacillati</taxon>
        <taxon>Bacillota</taxon>
        <taxon>Bacilli</taxon>
        <taxon>Bacillales</taxon>
        <taxon>Bacillaceae</taxon>
        <taxon>Tigheibacillus</taxon>
    </lineage>
</organism>
<evidence type="ECO:0000256" key="4">
    <source>
        <dbReference type="ARBA" id="ARBA00022679"/>
    </source>
</evidence>
<dbReference type="InterPro" id="IPR003660">
    <property type="entry name" value="HAMP_dom"/>
</dbReference>
<keyword evidence="3" id="KW-0597">Phosphoprotein</keyword>
<name>A0ABU5C605_9BACI</name>
<reference evidence="9 10" key="1">
    <citation type="submission" date="2023-10" db="EMBL/GenBank/DDBJ databases">
        <title>Virgibacillus halophilus 5B73C genome.</title>
        <authorList>
            <person name="Miliotis G."/>
            <person name="Sengupta P."/>
            <person name="Hameed A."/>
            <person name="Chuvochina M."/>
            <person name="Mcdonagh F."/>
            <person name="Simpson A.C."/>
            <person name="Singh N.K."/>
            <person name="Rekha P.D."/>
            <person name="Raman K."/>
            <person name="Hugenholtz P."/>
            <person name="Venkateswaran K."/>
        </authorList>
    </citation>
    <scope>NUCLEOTIDE SEQUENCE [LARGE SCALE GENOMIC DNA]</scope>
    <source>
        <strain evidence="9 10">5B73C</strain>
    </source>
</reference>
<dbReference type="EC" id="2.7.13.3" evidence="9"/>
<dbReference type="InterPro" id="IPR010559">
    <property type="entry name" value="Sig_transdc_His_kin_internal"/>
</dbReference>
<evidence type="ECO:0000256" key="5">
    <source>
        <dbReference type="ARBA" id="ARBA00022777"/>
    </source>
</evidence>
<dbReference type="PANTHER" id="PTHR34220:SF7">
    <property type="entry name" value="SENSOR HISTIDINE KINASE YPDA"/>
    <property type="match status" value="1"/>
</dbReference>
<dbReference type="Gene3D" id="3.30.565.10">
    <property type="entry name" value="Histidine kinase-like ATPase, C-terminal domain"/>
    <property type="match status" value="1"/>
</dbReference>